<evidence type="ECO:0000259" key="4">
    <source>
        <dbReference type="Pfam" id="PF08698"/>
    </source>
</evidence>
<gene>
    <name evidence="6" type="ORF">TWF679_006345</name>
    <name evidence="5" type="ORF">TWF788_005708</name>
</gene>
<evidence type="ECO:0000256" key="3">
    <source>
        <dbReference type="SAM" id="MobiDB-lite"/>
    </source>
</evidence>
<evidence type="ECO:0000313" key="7">
    <source>
        <dbReference type="Proteomes" id="UP000479691"/>
    </source>
</evidence>
<dbReference type="AlphaFoldDB" id="A0A7C8U7G4"/>
<accession>A0A7C8U7G4</accession>
<keyword evidence="2" id="KW-0539">Nucleus</keyword>
<protein>
    <recommendedName>
        <fullName evidence="4">Fcf2 pre-rRNA processing C-terminal domain-containing protein</fullName>
    </recommendedName>
</protein>
<dbReference type="PANTHER" id="PTHR21686:SF12">
    <property type="entry name" value="DEOXYNUCLEOTIDYLTRANSFERASE TERMINAL-INTERACTING PROTEIN 2"/>
    <property type="match status" value="1"/>
</dbReference>
<evidence type="ECO:0000313" key="5">
    <source>
        <dbReference type="EMBL" id="KAF3183322.1"/>
    </source>
</evidence>
<organism evidence="5 7">
    <name type="scientific">Orbilia oligospora</name>
    <name type="common">Nematode-trapping fungus</name>
    <name type="synonym">Arthrobotrys oligospora</name>
    <dbReference type="NCBI Taxonomy" id="2813651"/>
    <lineage>
        <taxon>Eukaryota</taxon>
        <taxon>Fungi</taxon>
        <taxon>Dikarya</taxon>
        <taxon>Ascomycota</taxon>
        <taxon>Pezizomycotina</taxon>
        <taxon>Orbiliomycetes</taxon>
        <taxon>Orbiliales</taxon>
        <taxon>Orbiliaceae</taxon>
        <taxon>Orbilia</taxon>
    </lineage>
</organism>
<reference evidence="5 7" key="1">
    <citation type="submission" date="2019-06" db="EMBL/GenBank/DDBJ databases">
        <authorList>
            <person name="Palmer J.M."/>
        </authorList>
    </citation>
    <scope>NUCLEOTIDE SEQUENCE [LARGE SCALE GENOMIC DNA]</scope>
    <source>
        <strain evidence="6">TWF679</strain>
        <strain evidence="5 7">TWF788</strain>
    </source>
</reference>
<dbReference type="Pfam" id="PF08698">
    <property type="entry name" value="Fcf2"/>
    <property type="match status" value="1"/>
</dbReference>
<name>A0A7C8U7G4_ORBOL</name>
<dbReference type="GO" id="GO:0005730">
    <property type="term" value="C:nucleolus"/>
    <property type="evidence" value="ECO:0007669"/>
    <property type="project" value="UniProtKB-SubCell"/>
</dbReference>
<dbReference type="InterPro" id="IPR014810">
    <property type="entry name" value="Fcf2_C"/>
</dbReference>
<feature type="region of interest" description="Disordered" evidence="3">
    <location>
        <begin position="45"/>
        <end position="106"/>
    </location>
</feature>
<comment type="subcellular location">
    <subcellularLocation>
        <location evidence="1">Nucleus</location>
        <location evidence="1">Nucleolus</location>
    </subcellularLocation>
</comment>
<dbReference type="Proteomes" id="UP000479691">
    <property type="component" value="Unassembled WGS sequence"/>
</dbReference>
<feature type="domain" description="Fcf2 pre-rRNA processing C-terminal" evidence="4">
    <location>
        <begin position="127"/>
        <end position="221"/>
    </location>
</feature>
<dbReference type="EMBL" id="WIWT01000033">
    <property type="protein sequence ID" value="KAF3211538.1"/>
    <property type="molecule type" value="Genomic_DNA"/>
</dbReference>
<dbReference type="GO" id="GO:0003723">
    <property type="term" value="F:RNA binding"/>
    <property type="evidence" value="ECO:0007669"/>
    <property type="project" value="TreeGrafter"/>
</dbReference>
<comment type="caution">
    <text evidence="5">The sequence shown here is derived from an EMBL/GenBank/DDBJ whole genome shotgun (WGS) entry which is preliminary data.</text>
</comment>
<dbReference type="GO" id="GO:0006396">
    <property type="term" value="P:RNA processing"/>
    <property type="evidence" value="ECO:0007669"/>
    <property type="project" value="TreeGrafter"/>
</dbReference>
<dbReference type="OrthoDB" id="427886at2759"/>
<dbReference type="InterPro" id="IPR039883">
    <property type="entry name" value="Fcf2/DNTTIP2"/>
</dbReference>
<dbReference type="PANTHER" id="PTHR21686">
    <property type="entry name" value="DEOXYNUCLEOTIDYLTRANSFERASE TERMINAL-INTERACTING PROTEIN 2"/>
    <property type="match status" value="1"/>
</dbReference>
<evidence type="ECO:0000256" key="2">
    <source>
        <dbReference type="ARBA" id="ARBA00023242"/>
    </source>
</evidence>
<dbReference type="Proteomes" id="UP000614610">
    <property type="component" value="Unassembled WGS sequence"/>
</dbReference>
<feature type="region of interest" description="Disordered" evidence="3">
    <location>
        <begin position="1"/>
        <end position="22"/>
    </location>
</feature>
<evidence type="ECO:0000313" key="6">
    <source>
        <dbReference type="EMBL" id="KAF3211538.1"/>
    </source>
</evidence>
<evidence type="ECO:0000256" key="1">
    <source>
        <dbReference type="ARBA" id="ARBA00004604"/>
    </source>
</evidence>
<dbReference type="EMBL" id="JAABOE010000027">
    <property type="protein sequence ID" value="KAF3183322.1"/>
    <property type="molecule type" value="Genomic_DNA"/>
</dbReference>
<proteinExistence type="predicted"/>
<sequence>MTDTIVVRAPGQSLADSMDPSVSLEDAEIDALLTEAETRMREAVDHTATAVTKHRVPKLETSKSLKSYLQTGHRGVTSITESGRKPTASSSSSSSSTRLHTKKSVELPFMRVDDPVKLEKSKKENEEKTAGPNWYNMPATAITPEIKRDLQMIKLRNVLDPHKHFKGDDWKGKIPKYFQMGTVIEGPTEFYSARMNKKDRKKSIVDEILSSSGSKSRFKKKYEEIQARKRSGKKEFYKKVKDKRKKGKF</sequence>